<proteinExistence type="predicted"/>
<dbReference type="GO" id="GO:0003700">
    <property type="term" value="F:DNA-binding transcription factor activity"/>
    <property type="evidence" value="ECO:0007669"/>
    <property type="project" value="InterPro"/>
</dbReference>
<dbReference type="PANTHER" id="PTHR47894">
    <property type="entry name" value="HTH-TYPE TRANSCRIPTIONAL REGULATOR GADX"/>
    <property type="match status" value="1"/>
</dbReference>
<feature type="domain" description="HTH araC/xylS-type" evidence="4">
    <location>
        <begin position="331"/>
        <end position="431"/>
    </location>
</feature>
<evidence type="ECO:0000313" key="5">
    <source>
        <dbReference type="EMBL" id="QGY81500.1"/>
    </source>
</evidence>
<dbReference type="PANTHER" id="PTHR47894:SF1">
    <property type="entry name" value="HTH-TYPE TRANSCRIPTIONAL REGULATOR VQSM"/>
    <property type="match status" value="1"/>
</dbReference>
<dbReference type="InterPro" id="IPR009057">
    <property type="entry name" value="Homeodomain-like_sf"/>
</dbReference>
<dbReference type="Gene3D" id="1.10.10.60">
    <property type="entry name" value="Homeodomain-like"/>
    <property type="match status" value="1"/>
</dbReference>
<sequence>MDKCCHHLDIHCQNALQSFAGRDVNRLVDLVFCATICKTGAFSGLIFHVRRAIAGECMDRYENRHRDIELSCVESAGAEQCVDPTPGASALQDALHLIRQLGPDAQRTVATAATAQFGEWLGWPAWLTDGTALPSAEPLPSRVTLADDLILIANIVDRGEASGIIARLFGEFKIPAAPITVPALYNAPTLQDALQFFIRAAAFGTPFLKIDLRHHQDGFSIVVDSELNPGSLRDFCAIAILSTAYRFVSFFVTGDAAEIDIDVEVMEGSALVAPLQKLPCGITCGARHYAIHGAAEWLSIKNLRSDAAFWNFALERMAVAEREGSRSDIVRRIRTAICAAMEIDARVPRLKQIAALEGVSERTLVRTLAAQGIKFHQLVEEERRMKAAELIGNSAISLTDIARLLGFTDMSSFGRSYRQWFGVTPGQARSRRSA</sequence>
<accession>A0A6I6L5K7</accession>
<dbReference type="SMART" id="SM00342">
    <property type="entry name" value="HTH_ARAC"/>
    <property type="match status" value="1"/>
</dbReference>
<dbReference type="Proteomes" id="UP000428803">
    <property type="component" value="Chromosome"/>
</dbReference>
<dbReference type="PRINTS" id="PR00032">
    <property type="entry name" value="HTHARAC"/>
</dbReference>
<keyword evidence="3" id="KW-0804">Transcription</keyword>
<keyword evidence="2" id="KW-0238">DNA-binding</keyword>
<evidence type="ECO:0000313" key="6">
    <source>
        <dbReference type="Proteomes" id="UP000428803"/>
    </source>
</evidence>
<name>A0A6I6L5K7_9SPHN</name>
<dbReference type="InterPro" id="IPR018060">
    <property type="entry name" value="HTH_AraC"/>
</dbReference>
<dbReference type="SUPFAM" id="SSF46689">
    <property type="entry name" value="Homeodomain-like"/>
    <property type="match status" value="1"/>
</dbReference>
<evidence type="ECO:0000256" key="1">
    <source>
        <dbReference type="ARBA" id="ARBA00023015"/>
    </source>
</evidence>
<reference evidence="6" key="1">
    <citation type="submission" date="2019-01" db="EMBL/GenBank/DDBJ databases">
        <title>Sphingorhabdus lacus sp.nov., isolated from an oligotrophic freshwater lake.</title>
        <authorList>
            <person name="Park M."/>
        </authorList>
    </citation>
    <scope>NUCLEOTIDE SEQUENCE [LARGE SCALE GENOMIC DNA]</scope>
    <source>
        <strain evidence="6">IMCC1753</strain>
    </source>
</reference>
<dbReference type="GO" id="GO:0000976">
    <property type="term" value="F:transcription cis-regulatory region binding"/>
    <property type="evidence" value="ECO:0007669"/>
    <property type="project" value="TreeGrafter"/>
</dbReference>
<dbReference type="EMBL" id="CP035733">
    <property type="protein sequence ID" value="QGY81500.1"/>
    <property type="molecule type" value="Genomic_DNA"/>
</dbReference>
<dbReference type="PROSITE" id="PS01124">
    <property type="entry name" value="HTH_ARAC_FAMILY_2"/>
    <property type="match status" value="1"/>
</dbReference>
<gene>
    <name evidence="5" type="ORF">EUU25_13305</name>
</gene>
<organism evidence="5 6">
    <name type="scientific">Sphingorhabdus lacus</name>
    <dbReference type="NCBI Taxonomy" id="392610"/>
    <lineage>
        <taxon>Bacteria</taxon>
        <taxon>Pseudomonadati</taxon>
        <taxon>Pseudomonadota</taxon>
        <taxon>Alphaproteobacteria</taxon>
        <taxon>Sphingomonadales</taxon>
        <taxon>Sphingomonadaceae</taxon>
        <taxon>Sphingorhabdus</taxon>
    </lineage>
</organism>
<evidence type="ECO:0000256" key="2">
    <source>
        <dbReference type="ARBA" id="ARBA00023125"/>
    </source>
</evidence>
<dbReference type="AlphaFoldDB" id="A0A6I6L5K7"/>
<evidence type="ECO:0000259" key="4">
    <source>
        <dbReference type="PROSITE" id="PS01124"/>
    </source>
</evidence>
<dbReference type="InterPro" id="IPR020449">
    <property type="entry name" value="Tscrpt_reg_AraC-type_HTH"/>
</dbReference>
<dbReference type="Pfam" id="PF12833">
    <property type="entry name" value="HTH_18"/>
    <property type="match status" value="1"/>
</dbReference>
<keyword evidence="1" id="KW-0805">Transcription regulation</keyword>
<dbReference type="KEGG" id="slaa:EUU25_13305"/>
<evidence type="ECO:0000256" key="3">
    <source>
        <dbReference type="ARBA" id="ARBA00023163"/>
    </source>
</evidence>
<keyword evidence="6" id="KW-1185">Reference proteome</keyword>
<dbReference type="GO" id="GO:0005829">
    <property type="term" value="C:cytosol"/>
    <property type="evidence" value="ECO:0007669"/>
    <property type="project" value="TreeGrafter"/>
</dbReference>
<protein>
    <submittedName>
        <fullName evidence="5">AraC family transcriptional regulator</fullName>
    </submittedName>
</protein>